<reference evidence="3" key="1">
    <citation type="submission" date="2018-06" db="EMBL/GenBank/DDBJ databases">
        <authorList>
            <person name="Guldener U."/>
        </authorList>
    </citation>
    <scope>NUCLEOTIDE SEQUENCE [LARGE SCALE GENOMIC DNA]</scope>
    <source>
        <strain evidence="3">UTAD17</strain>
    </source>
</reference>
<feature type="compositionally biased region" description="Low complexity" evidence="1">
    <location>
        <begin position="303"/>
        <end position="320"/>
    </location>
</feature>
<organism evidence="2 3">
    <name type="scientific">Saccharomycodes ludwigii</name>
    <dbReference type="NCBI Taxonomy" id="36035"/>
    <lineage>
        <taxon>Eukaryota</taxon>
        <taxon>Fungi</taxon>
        <taxon>Dikarya</taxon>
        <taxon>Ascomycota</taxon>
        <taxon>Saccharomycotina</taxon>
        <taxon>Saccharomycetes</taxon>
        <taxon>Saccharomycodales</taxon>
        <taxon>Saccharomycodaceae</taxon>
        <taxon>Saccharomycodes</taxon>
    </lineage>
</organism>
<accession>A0A376B9H0</accession>
<dbReference type="AlphaFoldDB" id="A0A376B9H0"/>
<evidence type="ECO:0000313" key="3">
    <source>
        <dbReference type="Proteomes" id="UP000262825"/>
    </source>
</evidence>
<feature type="compositionally biased region" description="Polar residues" evidence="1">
    <location>
        <begin position="328"/>
        <end position="343"/>
    </location>
</feature>
<evidence type="ECO:0000313" key="2">
    <source>
        <dbReference type="EMBL" id="SSD61325.1"/>
    </source>
</evidence>
<proteinExistence type="predicted"/>
<dbReference type="VEuPathDB" id="FungiDB:SCODWIG_03086"/>
<dbReference type="EMBL" id="UFAJ01000653">
    <property type="protein sequence ID" value="SSD61325.1"/>
    <property type="molecule type" value="Genomic_DNA"/>
</dbReference>
<name>A0A376B9H0_9ASCO</name>
<feature type="region of interest" description="Disordered" evidence="1">
    <location>
        <begin position="300"/>
        <end position="343"/>
    </location>
</feature>
<evidence type="ECO:0000256" key="1">
    <source>
        <dbReference type="SAM" id="MobiDB-lite"/>
    </source>
</evidence>
<keyword evidence="3" id="KW-1185">Reference proteome</keyword>
<sequence length="343" mass="38203">MLSTLPTHNPIEKLDNREQIKNDEKEVIILDSDSLIENMNTDNGEGSYTEYIDTSSTCKKDTTNNGKSSPSNSLRGERIVNEPLSINTSLDPIDIVSLTDSNSSFNSLLDFDNTAGVKKNDTPLFSSTKDIKISQKLATNNSFPSAPFKAKSDTYFEDNTGDVSNIFQTLNRISQETSHTDTSNDKTTAFDSIPTVADKISATNNNDVINTKTSTESVLDLSHLYLMKSKNKDQYLTYTNESIADLNHKIINHYLGDNKCNLVPRLKTIMLYKENVKKSKDPNLLFEYAQYMLQTGLSIKTDNNNSSNNNNTSNTSNNNNSKDRKSTRLNSSHTVVSRMPSSA</sequence>
<dbReference type="Proteomes" id="UP000262825">
    <property type="component" value="Unassembled WGS sequence"/>
</dbReference>
<protein>
    <submittedName>
        <fullName evidence="2">Uncharacterized protein</fullName>
    </submittedName>
</protein>
<gene>
    <name evidence="2" type="ORF">SCODWIG_03086</name>
</gene>